<dbReference type="Pfam" id="PF07730">
    <property type="entry name" value="HisKA_3"/>
    <property type="match status" value="1"/>
</dbReference>
<dbReference type="EMBL" id="JAATJN010000001">
    <property type="protein sequence ID" value="NJC55660.1"/>
    <property type="molecule type" value="Genomic_DNA"/>
</dbReference>
<dbReference type="GO" id="GO:0016020">
    <property type="term" value="C:membrane"/>
    <property type="evidence" value="ECO:0007669"/>
    <property type="project" value="InterPro"/>
</dbReference>
<dbReference type="Gene3D" id="1.20.5.1930">
    <property type="match status" value="1"/>
</dbReference>
<keyword evidence="5" id="KW-0547">Nucleotide-binding</keyword>
<evidence type="ECO:0000313" key="13">
    <source>
        <dbReference type="Proteomes" id="UP000576792"/>
    </source>
</evidence>
<dbReference type="Pfam" id="PF13796">
    <property type="entry name" value="Sensor"/>
    <property type="match status" value="1"/>
</dbReference>
<evidence type="ECO:0000259" key="11">
    <source>
        <dbReference type="Pfam" id="PF13796"/>
    </source>
</evidence>
<dbReference type="PANTHER" id="PTHR24421:SF10">
    <property type="entry name" value="NITRATE_NITRITE SENSOR PROTEIN NARQ"/>
    <property type="match status" value="1"/>
</dbReference>
<evidence type="ECO:0000259" key="10">
    <source>
        <dbReference type="Pfam" id="PF07730"/>
    </source>
</evidence>
<dbReference type="GO" id="GO:0046983">
    <property type="term" value="F:protein dimerization activity"/>
    <property type="evidence" value="ECO:0007669"/>
    <property type="project" value="InterPro"/>
</dbReference>
<dbReference type="Proteomes" id="UP000576792">
    <property type="component" value="Unassembled WGS sequence"/>
</dbReference>
<reference evidence="12 13" key="1">
    <citation type="submission" date="2020-03" db="EMBL/GenBank/DDBJ databases">
        <title>Sequencing the genomes of 1000 actinobacteria strains.</title>
        <authorList>
            <person name="Klenk H.-P."/>
        </authorList>
    </citation>
    <scope>NUCLEOTIDE SEQUENCE [LARGE SCALE GENOMIC DNA]</scope>
    <source>
        <strain evidence="12 13">DSM 18964</strain>
    </source>
</reference>
<feature type="transmembrane region" description="Helical" evidence="9">
    <location>
        <begin position="55"/>
        <end position="75"/>
    </location>
</feature>
<evidence type="ECO:0000256" key="9">
    <source>
        <dbReference type="SAM" id="Phobius"/>
    </source>
</evidence>
<comment type="caution">
    <text evidence="12">The sequence shown here is derived from an EMBL/GenBank/DDBJ whole genome shotgun (WGS) entry which is preliminary data.</text>
</comment>
<gene>
    <name evidence="12" type="ORF">BKA07_000695</name>
</gene>
<keyword evidence="9" id="KW-0812">Transmembrane</keyword>
<organism evidence="12 13">
    <name type="scientific">Brevibacterium marinum</name>
    <dbReference type="NCBI Taxonomy" id="418643"/>
    <lineage>
        <taxon>Bacteria</taxon>
        <taxon>Bacillati</taxon>
        <taxon>Actinomycetota</taxon>
        <taxon>Actinomycetes</taxon>
        <taxon>Micrococcales</taxon>
        <taxon>Brevibacteriaceae</taxon>
        <taxon>Brevibacterium</taxon>
    </lineage>
</organism>
<keyword evidence="8" id="KW-0902">Two-component regulatory system</keyword>
<evidence type="ECO:0000256" key="3">
    <source>
        <dbReference type="ARBA" id="ARBA00022553"/>
    </source>
</evidence>
<dbReference type="PANTHER" id="PTHR24421">
    <property type="entry name" value="NITRATE/NITRITE SENSOR PROTEIN NARX-RELATED"/>
    <property type="match status" value="1"/>
</dbReference>
<evidence type="ECO:0000256" key="5">
    <source>
        <dbReference type="ARBA" id="ARBA00022741"/>
    </source>
</evidence>
<keyword evidence="13" id="KW-1185">Reference proteome</keyword>
<feature type="domain" description="Putative sensor" evidence="11">
    <location>
        <begin position="29"/>
        <end position="190"/>
    </location>
</feature>
<comment type="catalytic activity">
    <reaction evidence="1">
        <text>ATP + protein L-histidine = ADP + protein N-phospho-L-histidine.</text>
        <dbReference type="EC" id="2.7.13.3"/>
    </reaction>
</comment>
<dbReference type="RefSeq" id="WP_167949655.1">
    <property type="nucleotide sequence ID" value="NZ_BAAAPQ010000026.1"/>
</dbReference>
<evidence type="ECO:0000313" key="12">
    <source>
        <dbReference type="EMBL" id="NJC55660.1"/>
    </source>
</evidence>
<dbReference type="InterPro" id="IPR011712">
    <property type="entry name" value="Sig_transdc_His_kin_sub3_dim/P"/>
</dbReference>
<evidence type="ECO:0000256" key="7">
    <source>
        <dbReference type="ARBA" id="ARBA00022840"/>
    </source>
</evidence>
<proteinExistence type="predicted"/>
<dbReference type="InterPro" id="IPR025828">
    <property type="entry name" value="Put_sensor_dom"/>
</dbReference>
<evidence type="ECO:0000256" key="1">
    <source>
        <dbReference type="ARBA" id="ARBA00000085"/>
    </source>
</evidence>
<dbReference type="SUPFAM" id="SSF55874">
    <property type="entry name" value="ATPase domain of HSP90 chaperone/DNA topoisomerase II/histidine kinase"/>
    <property type="match status" value="1"/>
</dbReference>
<evidence type="ECO:0000256" key="4">
    <source>
        <dbReference type="ARBA" id="ARBA00022679"/>
    </source>
</evidence>
<sequence length="406" mass="43428">MSPTTAWQALALRPLHFVSSPWPLKSLVYLASGVVIGVITLPSLAALLAAGLVSAVAVIGIVFLIGFALSGVVVARLERRRTQWVDTNGIEDPHRTLCEPGARAWILARLREQATWRELAFAIVSATSLWFVDAAVLAFALVLPVFCFGAPTNDPDAWPWVLIGLALLCTAPYIITAWAAARAALSRSMLSARDEEVGAALTEVTRSRARLVQAFDNERTRIERDLHDGVQQRLSSMGVSIGLLRLDATPGSPVGQQLELLHQQVSLALGELRDLTRGVQPQVLTDNGLAAAVEDIASRCATPVGVEFNLFDRVAVSIEVAMYFVISEALTNVDRYSNANNATVIGRQHDGRLVVEIRDDGRGGADPSAGTGLIGIAERLAVQGGRLKISSPAGGPTLLRAEVPCR</sequence>
<dbReference type="InterPro" id="IPR050482">
    <property type="entry name" value="Sensor_HK_TwoCompSys"/>
</dbReference>
<keyword evidence="9" id="KW-1133">Transmembrane helix</keyword>
<dbReference type="AlphaFoldDB" id="A0A846RX36"/>
<evidence type="ECO:0000256" key="2">
    <source>
        <dbReference type="ARBA" id="ARBA00012438"/>
    </source>
</evidence>
<dbReference type="EC" id="2.7.13.3" evidence="2"/>
<feature type="transmembrane region" description="Helical" evidence="9">
    <location>
        <begin position="158"/>
        <end position="181"/>
    </location>
</feature>
<protein>
    <recommendedName>
        <fullName evidence="2">histidine kinase</fullName>
        <ecNumber evidence="2">2.7.13.3</ecNumber>
    </recommendedName>
</protein>
<keyword evidence="7" id="KW-0067">ATP-binding</keyword>
<feature type="transmembrane region" description="Helical" evidence="9">
    <location>
        <begin position="119"/>
        <end position="146"/>
    </location>
</feature>
<name>A0A846RX36_9MICO</name>
<dbReference type="GO" id="GO:0005524">
    <property type="term" value="F:ATP binding"/>
    <property type="evidence" value="ECO:0007669"/>
    <property type="project" value="UniProtKB-KW"/>
</dbReference>
<keyword evidence="9" id="KW-0472">Membrane</keyword>
<keyword evidence="6 12" id="KW-0418">Kinase</keyword>
<evidence type="ECO:0000256" key="6">
    <source>
        <dbReference type="ARBA" id="ARBA00022777"/>
    </source>
</evidence>
<dbReference type="Gene3D" id="3.30.565.10">
    <property type="entry name" value="Histidine kinase-like ATPase, C-terminal domain"/>
    <property type="match status" value="1"/>
</dbReference>
<keyword evidence="4" id="KW-0808">Transferase</keyword>
<feature type="domain" description="Signal transduction histidine kinase subgroup 3 dimerisation and phosphoacceptor" evidence="10">
    <location>
        <begin position="218"/>
        <end position="284"/>
    </location>
</feature>
<keyword evidence="3" id="KW-0597">Phosphoprotein</keyword>
<feature type="transmembrane region" description="Helical" evidence="9">
    <location>
        <begin position="27"/>
        <end position="49"/>
    </location>
</feature>
<accession>A0A846RX36</accession>
<dbReference type="CDD" id="cd16917">
    <property type="entry name" value="HATPase_UhpB-NarQ-NarX-like"/>
    <property type="match status" value="1"/>
</dbReference>
<dbReference type="GO" id="GO:0000155">
    <property type="term" value="F:phosphorelay sensor kinase activity"/>
    <property type="evidence" value="ECO:0007669"/>
    <property type="project" value="InterPro"/>
</dbReference>
<dbReference type="InterPro" id="IPR036890">
    <property type="entry name" value="HATPase_C_sf"/>
</dbReference>
<evidence type="ECO:0000256" key="8">
    <source>
        <dbReference type="ARBA" id="ARBA00023012"/>
    </source>
</evidence>